<keyword evidence="10" id="KW-1185">Reference proteome</keyword>
<feature type="transmembrane region" description="Helical" evidence="7">
    <location>
        <begin position="110"/>
        <end position="129"/>
    </location>
</feature>
<proteinExistence type="inferred from homology"/>
<dbReference type="Gene3D" id="1.10.3720.10">
    <property type="entry name" value="MetI-like"/>
    <property type="match status" value="1"/>
</dbReference>
<evidence type="ECO:0000256" key="6">
    <source>
        <dbReference type="ARBA" id="ARBA00023136"/>
    </source>
</evidence>
<organism evidence="9 10">
    <name type="scientific">Paenibacillus chungangensis</name>
    <dbReference type="NCBI Taxonomy" id="696535"/>
    <lineage>
        <taxon>Bacteria</taxon>
        <taxon>Bacillati</taxon>
        <taxon>Bacillota</taxon>
        <taxon>Bacilli</taxon>
        <taxon>Bacillales</taxon>
        <taxon>Paenibacillaceae</taxon>
        <taxon>Paenibacillus</taxon>
    </lineage>
</organism>
<comment type="caution">
    <text evidence="9">The sequence shown here is derived from an EMBL/GenBank/DDBJ whole genome shotgun (WGS) entry which is preliminary data.</text>
</comment>
<evidence type="ECO:0000256" key="3">
    <source>
        <dbReference type="ARBA" id="ARBA00022475"/>
    </source>
</evidence>
<evidence type="ECO:0000313" key="9">
    <source>
        <dbReference type="EMBL" id="MFD0961091.1"/>
    </source>
</evidence>
<evidence type="ECO:0000259" key="8">
    <source>
        <dbReference type="PROSITE" id="PS50928"/>
    </source>
</evidence>
<feature type="domain" description="ABC transmembrane type-1" evidence="8">
    <location>
        <begin position="75"/>
        <end position="275"/>
    </location>
</feature>
<dbReference type="EMBL" id="JBHTJZ010000030">
    <property type="protein sequence ID" value="MFD0961091.1"/>
    <property type="molecule type" value="Genomic_DNA"/>
</dbReference>
<feature type="transmembrane region" description="Helical" evidence="7">
    <location>
        <begin position="258"/>
        <end position="278"/>
    </location>
</feature>
<evidence type="ECO:0000256" key="4">
    <source>
        <dbReference type="ARBA" id="ARBA00022692"/>
    </source>
</evidence>
<dbReference type="PROSITE" id="PS50928">
    <property type="entry name" value="ABC_TM1"/>
    <property type="match status" value="1"/>
</dbReference>
<evidence type="ECO:0000256" key="2">
    <source>
        <dbReference type="ARBA" id="ARBA00022448"/>
    </source>
</evidence>
<reference evidence="10" key="1">
    <citation type="journal article" date="2019" name="Int. J. Syst. Evol. Microbiol.">
        <title>The Global Catalogue of Microorganisms (GCM) 10K type strain sequencing project: providing services to taxonomists for standard genome sequencing and annotation.</title>
        <authorList>
            <consortium name="The Broad Institute Genomics Platform"/>
            <consortium name="The Broad Institute Genome Sequencing Center for Infectious Disease"/>
            <person name="Wu L."/>
            <person name="Ma J."/>
        </authorList>
    </citation>
    <scope>NUCLEOTIDE SEQUENCE [LARGE SCALE GENOMIC DNA]</scope>
    <source>
        <strain evidence="10">CCUG 59129</strain>
    </source>
</reference>
<keyword evidence="5 7" id="KW-1133">Transmembrane helix</keyword>
<dbReference type="SUPFAM" id="SSF161098">
    <property type="entry name" value="MetI-like"/>
    <property type="match status" value="1"/>
</dbReference>
<feature type="transmembrane region" description="Helical" evidence="7">
    <location>
        <begin position="74"/>
        <end position="98"/>
    </location>
</feature>
<dbReference type="InterPro" id="IPR000515">
    <property type="entry name" value="MetI-like"/>
</dbReference>
<evidence type="ECO:0000313" key="10">
    <source>
        <dbReference type="Proteomes" id="UP001596989"/>
    </source>
</evidence>
<protein>
    <submittedName>
        <fullName evidence="9">Carbohydrate ABC transporter permease</fullName>
    </submittedName>
</protein>
<dbReference type="PANTHER" id="PTHR43744:SF9">
    <property type="entry name" value="POLYGALACTURONAN_RHAMNOGALACTURONAN TRANSPORT SYSTEM PERMEASE PROTEIN YTCP"/>
    <property type="match status" value="1"/>
</dbReference>
<evidence type="ECO:0000256" key="1">
    <source>
        <dbReference type="ARBA" id="ARBA00004651"/>
    </source>
</evidence>
<dbReference type="PANTHER" id="PTHR43744">
    <property type="entry name" value="ABC TRANSPORTER PERMEASE PROTEIN MG189-RELATED-RELATED"/>
    <property type="match status" value="1"/>
</dbReference>
<gene>
    <name evidence="9" type="ORF">ACFQ2I_17140</name>
</gene>
<comment type="subcellular location">
    <subcellularLocation>
        <location evidence="1 7">Cell membrane</location>
        <topology evidence="1 7">Multi-pass membrane protein</topology>
    </subcellularLocation>
</comment>
<evidence type="ECO:0000256" key="5">
    <source>
        <dbReference type="ARBA" id="ARBA00022989"/>
    </source>
</evidence>
<feature type="transmembrane region" description="Helical" evidence="7">
    <location>
        <begin position="12"/>
        <end position="33"/>
    </location>
</feature>
<dbReference type="InterPro" id="IPR035906">
    <property type="entry name" value="MetI-like_sf"/>
</dbReference>
<dbReference type="CDD" id="cd06261">
    <property type="entry name" value="TM_PBP2"/>
    <property type="match status" value="1"/>
</dbReference>
<accession>A0ABW3HU90</accession>
<sequence length="293" mass="33055">MKESAGGRIFNYFNYSLMVFFALLFIIPFFVILSTSLVGEQELIRRGSFILIPEKLDFTAYETLLSQGSTLYKAYGITIMRVIIGTALNLLFTAMLAFGVSRRTLPGRSVFITLIFITMLFSGGLVPTYLLMKFLHLTNTFWAMIIPSLISAWYFLIMKSFFQEIPESLEESATIDGASPFRVLVSIIVPLSMPMLVTIGLFYGVNHWNAWFDATIYITNSDLMPVQVLLRRIVLTMTNQDLDTSLLVNMEERATPQALRGAIIMITTLPIICVYPFLQKHFIKGVMVGSVKG</sequence>
<keyword evidence="4 7" id="KW-0812">Transmembrane</keyword>
<dbReference type="Pfam" id="PF00528">
    <property type="entry name" value="BPD_transp_1"/>
    <property type="match status" value="1"/>
</dbReference>
<dbReference type="RefSeq" id="WP_377566325.1">
    <property type="nucleotide sequence ID" value="NZ_JBHTJZ010000030.1"/>
</dbReference>
<dbReference type="Proteomes" id="UP001596989">
    <property type="component" value="Unassembled WGS sequence"/>
</dbReference>
<comment type="similarity">
    <text evidence="7">Belongs to the binding-protein-dependent transport system permease family.</text>
</comment>
<keyword evidence="3" id="KW-1003">Cell membrane</keyword>
<feature type="transmembrane region" description="Helical" evidence="7">
    <location>
        <begin position="183"/>
        <end position="205"/>
    </location>
</feature>
<keyword evidence="2 7" id="KW-0813">Transport</keyword>
<evidence type="ECO:0000256" key="7">
    <source>
        <dbReference type="RuleBase" id="RU363032"/>
    </source>
</evidence>
<name>A0ABW3HU90_9BACL</name>
<feature type="transmembrane region" description="Helical" evidence="7">
    <location>
        <begin position="141"/>
        <end position="162"/>
    </location>
</feature>
<keyword evidence="6 7" id="KW-0472">Membrane</keyword>